<dbReference type="EMBL" id="JANPWB010000001">
    <property type="protein sequence ID" value="KAJ1214068.1"/>
    <property type="molecule type" value="Genomic_DNA"/>
</dbReference>
<accession>A0AAV7WJ39</accession>
<gene>
    <name evidence="1" type="ORF">NDU88_001695</name>
</gene>
<dbReference type="Proteomes" id="UP001066276">
    <property type="component" value="Chromosome 1_1"/>
</dbReference>
<proteinExistence type="predicted"/>
<sequence>MQSSSIRSMFLDLIQSLTYIDSKLTELTDRMDRLKEKVHGHGNGIEQLELRPLDLDDEQHTAGKKLLQMEKVL</sequence>
<dbReference type="AlphaFoldDB" id="A0AAV7WJ39"/>
<protein>
    <submittedName>
        <fullName evidence="1">Uncharacterized protein</fullName>
    </submittedName>
</protein>
<evidence type="ECO:0000313" key="1">
    <source>
        <dbReference type="EMBL" id="KAJ1214068.1"/>
    </source>
</evidence>
<name>A0AAV7WJ39_PLEWA</name>
<organism evidence="1 2">
    <name type="scientific">Pleurodeles waltl</name>
    <name type="common">Iberian ribbed newt</name>
    <dbReference type="NCBI Taxonomy" id="8319"/>
    <lineage>
        <taxon>Eukaryota</taxon>
        <taxon>Metazoa</taxon>
        <taxon>Chordata</taxon>
        <taxon>Craniata</taxon>
        <taxon>Vertebrata</taxon>
        <taxon>Euteleostomi</taxon>
        <taxon>Amphibia</taxon>
        <taxon>Batrachia</taxon>
        <taxon>Caudata</taxon>
        <taxon>Salamandroidea</taxon>
        <taxon>Salamandridae</taxon>
        <taxon>Pleurodelinae</taxon>
        <taxon>Pleurodeles</taxon>
    </lineage>
</organism>
<keyword evidence="2" id="KW-1185">Reference proteome</keyword>
<reference evidence="1" key="1">
    <citation type="journal article" date="2022" name="bioRxiv">
        <title>Sequencing and chromosome-scale assembly of the giantPleurodeles waltlgenome.</title>
        <authorList>
            <person name="Brown T."/>
            <person name="Elewa A."/>
            <person name="Iarovenko S."/>
            <person name="Subramanian E."/>
            <person name="Araus A.J."/>
            <person name="Petzold A."/>
            <person name="Susuki M."/>
            <person name="Suzuki K.-i.T."/>
            <person name="Hayashi T."/>
            <person name="Toyoda A."/>
            <person name="Oliveira C."/>
            <person name="Osipova E."/>
            <person name="Leigh N.D."/>
            <person name="Simon A."/>
            <person name="Yun M.H."/>
        </authorList>
    </citation>
    <scope>NUCLEOTIDE SEQUENCE</scope>
    <source>
        <strain evidence="1">20211129_DDA</strain>
        <tissue evidence="1">Liver</tissue>
    </source>
</reference>
<evidence type="ECO:0000313" key="2">
    <source>
        <dbReference type="Proteomes" id="UP001066276"/>
    </source>
</evidence>
<comment type="caution">
    <text evidence="1">The sequence shown here is derived from an EMBL/GenBank/DDBJ whole genome shotgun (WGS) entry which is preliminary data.</text>
</comment>